<dbReference type="Proteomes" id="UP000544222">
    <property type="component" value="Unassembled WGS sequence"/>
</dbReference>
<keyword evidence="5 6" id="KW-0472">Membrane</keyword>
<dbReference type="EC" id="2.5.1.39" evidence="7"/>
<sequence length="336" mass="37949">MKRLGDIMAYARLTRPINLLIIAFLQWTLHAWVIIPLLTPYHIAPATSEGAFWSLFFSLIFVAAGGYVINAYFDTRIDTINKPDRVIVGVSVPKRAAMIFYVVLTIIGACLGFFSAFQGRSSVLAILLFVVVGLLWFYSSSYKRQFMIGNIIVAFVVASGLLAIGILEVSSLSLRYGDLIGLTPIPSKIFAWTGGFALFAFLITWIREIVKDMEDEQGDRELECRTMPVIWGIKHTKIFVYSLMAAVLMLLYYFVNLIHFPQDTITLHYYFIAIVAPFVFTFYQLLKASDSKGFHKAATTLKLVMLAGILYSIVFYFLQATTYQFPFFGLMILPAM</sequence>
<feature type="transmembrane region" description="Helical" evidence="6">
    <location>
        <begin position="51"/>
        <end position="75"/>
    </location>
</feature>
<evidence type="ECO:0000256" key="4">
    <source>
        <dbReference type="ARBA" id="ARBA00022989"/>
    </source>
</evidence>
<dbReference type="InterPro" id="IPR000537">
    <property type="entry name" value="UbiA_prenyltransferase"/>
</dbReference>
<dbReference type="CDD" id="cd13961">
    <property type="entry name" value="PT_UbiA_DGGGPS"/>
    <property type="match status" value="1"/>
</dbReference>
<keyword evidence="8" id="KW-1185">Reference proteome</keyword>
<feature type="transmembrane region" description="Helical" evidence="6">
    <location>
        <begin position="146"/>
        <end position="169"/>
    </location>
</feature>
<comment type="subcellular location">
    <subcellularLocation>
        <location evidence="1">Membrane</location>
        <topology evidence="1">Multi-pass membrane protein</topology>
    </subcellularLocation>
</comment>
<evidence type="ECO:0000256" key="1">
    <source>
        <dbReference type="ARBA" id="ARBA00004141"/>
    </source>
</evidence>
<dbReference type="EMBL" id="JACHYB010000001">
    <property type="protein sequence ID" value="MBB3187142.1"/>
    <property type="molecule type" value="Genomic_DNA"/>
</dbReference>
<feature type="transmembrane region" description="Helical" evidence="6">
    <location>
        <begin position="238"/>
        <end position="255"/>
    </location>
</feature>
<dbReference type="PANTHER" id="PTHR42723:SF1">
    <property type="entry name" value="CHLOROPHYLL SYNTHASE, CHLOROPLASTIC"/>
    <property type="match status" value="1"/>
</dbReference>
<gene>
    <name evidence="7" type="ORF">FHX64_001305</name>
</gene>
<dbReference type="RefSeq" id="WP_183412945.1">
    <property type="nucleotide sequence ID" value="NZ_JACHYB010000001.1"/>
</dbReference>
<keyword evidence="4 6" id="KW-1133">Transmembrane helix</keyword>
<evidence type="ECO:0000313" key="8">
    <source>
        <dbReference type="Proteomes" id="UP000544222"/>
    </source>
</evidence>
<dbReference type="Pfam" id="PF01040">
    <property type="entry name" value="UbiA"/>
    <property type="match status" value="1"/>
</dbReference>
<dbReference type="InterPro" id="IPR050475">
    <property type="entry name" value="Prenyltransferase_related"/>
</dbReference>
<proteinExistence type="predicted"/>
<evidence type="ECO:0000256" key="5">
    <source>
        <dbReference type="ARBA" id="ARBA00023136"/>
    </source>
</evidence>
<dbReference type="Gene3D" id="1.20.120.1780">
    <property type="entry name" value="UbiA prenyltransferase"/>
    <property type="match status" value="1"/>
</dbReference>
<feature type="transmembrane region" description="Helical" evidence="6">
    <location>
        <begin position="298"/>
        <end position="318"/>
    </location>
</feature>
<feature type="transmembrane region" description="Helical" evidence="6">
    <location>
        <begin position="96"/>
        <end position="117"/>
    </location>
</feature>
<feature type="transmembrane region" description="Helical" evidence="6">
    <location>
        <begin position="267"/>
        <end position="286"/>
    </location>
</feature>
<dbReference type="PANTHER" id="PTHR42723">
    <property type="entry name" value="CHLOROPHYLL SYNTHASE"/>
    <property type="match status" value="1"/>
</dbReference>
<protein>
    <submittedName>
        <fullName evidence="7">4-hydroxybenzoate polyprenyltransferase</fullName>
        <ecNumber evidence="7">2.5.1.39</ecNumber>
    </submittedName>
</protein>
<keyword evidence="7" id="KW-0808">Transferase</keyword>
<dbReference type="GO" id="GO:0016020">
    <property type="term" value="C:membrane"/>
    <property type="evidence" value="ECO:0007669"/>
    <property type="project" value="UniProtKB-SubCell"/>
</dbReference>
<keyword evidence="2" id="KW-1003">Cell membrane</keyword>
<accession>A0A7W5H277</accession>
<evidence type="ECO:0000313" key="7">
    <source>
        <dbReference type="EMBL" id="MBB3187142.1"/>
    </source>
</evidence>
<dbReference type="AlphaFoldDB" id="A0A7W5H277"/>
<organism evidence="7 8">
    <name type="scientific">Microbacter margulisiae</name>
    <dbReference type="NCBI Taxonomy" id="1350067"/>
    <lineage>
        <taxon>Bacteria</taxon>
        <taxon>Pseudomonadati</taxon>
        <taxon>Bacteroidota</taxon>
        <taxon>Bacteroidia</taxon>
        <taxon>Bacteroidales</taxon>
        <taxon>Porphyromonadaceae</taxon>
        <taxon>Microbacter</taxon>
    </lineage>
</organism>
<evidence type="ECO:0000256" key="2">
    <source>
        <dbReference type="ARBA" id="ARBA00022475"/>
    </source>
</evidence>
<comment type="caution">
    <text evidence="7">The sequence shown here is derived from an EMBL/GenBank/DDBJ whole genome shotgun (WGS) entry which is preliminary data.</text>
</comment>
<dbReference type="InterPro" id="IPR044878">
    <property type="entry name" value="UbiA_sf"/>
</dbReference>
<reference evidence="7 8" key="1">
    <citation type="submission" date="2020-08" db="EMBL/GenBank/DDBJ databases">
        <title>Genomic Encyclopedia of Type Strains, Phase IV (KMG-IV): sequencing the most valuable type-strain genomes for metagenomic binning, comparative biology and taxonomic classification.</title>
        <authorList>
            <person name="Goeker M."/>
        </authorList>
    </citation>
    <scope>NUCLEOTIDE SEQUENCE [LARGE SCALE GENOMIC DNA]</scope>
    <source>
        <strain evidence="7 8">DSM 27471</strain>
    </source>
</reference>
<evidence type="ECO:0000256" key="3">
    <source>
        <dbReference type="ARBA" id="ARBA00022692"/>
    </source>
</evidence>
<name>A0A7W5H277_9PORP</name>
<dbReference type="Gene3D" id="1.10.357.140">
    <property type="entry name" value="UbiA prenyltransferase"/>
    <property type="match status" value="1"/>
</dbReference>
<feature type="transmembrane region" description="Helical" evidence="6">
    <location>
        <begin position="189"/>
        <end position="206"/>
    </location>
</feature>
<keyword evidence="3 6" id="KW-0812">Transmembrane</keyword>
<feature type="transmembrane region" description="Helical" evidence="6">
    <location>
        <begin position="123"/>
        <end position="139"/>
    </location>
</feature>
<dbReference type="GO" id="GO:0008412">
    <property type="term" value="F:4-hydroxybenzoate polyprenyltransferase activity"/>
    <property type="evidence" value="ECO:0007669"/>
    <property type="project" value="UniProtKB-EC"/>
</dbReference>
<feature type="transmembrane region" description="Helical" evidence="6">
    <location>
        <begin position="20"/>
        <end position="39"/>
    </location>
</feature>
<evidence type="ECO:0000256" key="6">
    <source>
        <dbReference type="SAM" id="Phobius"/>
    </source>
</evidence>